<dbReference type="SUPFAM" id="SSF49313">
    <property type="entry name" value="Cadherin-like"/>
    <property type="match status" value="3"/>
</dbReference>
<proteinExistence type="predicted"/>
<dbReference type="InterPro" id="IPR013783">
    <property type="entry name" value="Ig-like_fold"/>
</dbReference>
<dbReference type="Pfam" id="PF18424">
    <property type="entry name" value="a_DG1_N2"/>
    <property type="match status" value="1"/>
</dbReference>
<dbReference type="Pfam" id="PF05454">
    <property type="entry name" value="DAG1"/>
    <property type="match status" value="2"/>
</dbReference>
<evidence type="ECO:0000256" key="24">
    <source>
        <dbReference type="ARBA" id="ARBA00034100"/>
    </source>
</evidence>
<evidence type="ECO:0000256" key="27">
    <source>
        <dbReference type="SAM" id="SignalP"/>
    </source>
</evidence>
<keyword evidence="16" id="KW-0206">Cytoskeleton</keyword>
<gene>
    <name evidence="29" type="ORF">ABEB36_007445</name>
</gene>
<dbReference type="Gene3D" id="3.30.70.1040">
    <property type="entry name" value="Dystroglycan, domain 2"/>
    <property type="match status" value="1"/>
</dbReference>
<feature type="region of interest" description="Disordered" evidence="25">
    <location>
        <begin position="34"/>
        <end position="55"/>
    </location>
</feature>
<feature type="region of interest" description="Disordered" evidence="25">
    <location>
        <begin position="471"/>
        <end position="491"/>
    </location>
</feature>
<feature type="compositionally biased region" description="Pro residues" evidence="25">
    <location>
        <begin position="1207"/>
        <end position="1221"/>
    </location>
</feature>
<evidence type="ECO:0000256" key="6">
    <source>
        <dbReference type="ARBA" id="ARBA00022475"/>
    </source>
</evidence>
<evidence type="ECO:0000313" key="30">
    <source>
        <dbReference type="Proteomes" id="UP001566132"/>
    </source>
</evidence>
<feature type="signal peptide" evidence="27">
    <location>
        <begin position="1"/>
        <end position="24"/>
    </location>
</feature>
<evidence type="ECO:0000256" key="22">
    <source>
        <dbReference type="ARBA" id="ARBA00030092"/>
    </source>
</evidence>
<feature type="region of interest" description="Disordered" evidence="25">
    <location>
        <begin position="379"/>
        <end position="408"/>
    </location>
</feature>
<evidence type="ECO:0000256" key="10">
    <source>
        <dbReference type="ARBA" id="ARBA00022692"/>
    </source>
</evidence>
<feature type="domain" description="Peptidase S72" evidence="28">
    <location>
        <begin position="947"/>
        <end position="1062"/>
    </location>
</feature>
<keyword evidence="6" id="KW-1003">Cell membrane</keyword>
<evidence type="ECO:0000256" key="23">
    <source>
        <dbReference type="ARBA" id="ARBA00031034"/>
    </source>
</evidence>
<dbReference type="SMART" id="SM00736">
    <property type="entry name" value="CADG"/>
    <property type="match status" value="3"/>
</dbReference>
<keyword evidence="26" id="KW-0472">Membrane</keyword>
<evidence type="ECO:0000256" key="26">
    <source>
        <dbReference type="SAM" id="Phobius"/>
    </source>
</evidence>
<feature type="compositionally biased region" description="Low complexity" evidence="25">
    <location>
        <begin position="534"/>
        <end position="548"/>
    </location>
</feature>
<feature type="region of interest" description="Disordered" evidence="25">
    <location>
        <begin position="272"/>
        <end position="358"/>
    </location>
</feature>
<dbReference type="Gene3D" id="2.60.40.10">
    <property type="entry name" value="Immunoglobulins"/>
    <property type="match status" value="3"/>
</dbReference>
<dbReference type="InterPro" id="IPR041631">
    <property type="entry name" value="Alpha_DG1_N2"/>
</dbReference>
<dbReference type="AlphaFoldDB" id="A0ABD1ETZ9"/>
<evidence type="ECO:0000256" key="5">
    <source>
        <dbReference type="ARBA" id="ARBA00004642"/>
    </source>
</evidence>
<feature type="chain" id="PRO_5044856392" description="Dystroglycan 1" evidence="27">
    <location>
        <begin position="25"/>
        <end position="1221"/>
    </location>
</feature>
<feature type="compositionally biased region" description="Low complexity" evidence="25">
    <location>
        <begin position="323"/>
        <end position="347"/>
    </location>
</feature>
<evidence type="ECO:0000256" key="11">
    <source>
        <dbReference type="ARBA" id="ARBA00022729"/>
    </source>
</evidence>
<accession>A0ABD1ETZ9</accession>
<dbReference type="GO" id="GO:0005654">
    <property type="term" value="C:nucleoplasm"/>
    <property type="evidence" value="ECO:0007669"/>
    <property type="project" value="UniProtKB-SubCell"/>
</dbReference>
<evidence type="ECO:0000256" key="19">
    <source>
        <dbReference type="ARBA" id="ARBA00023567"/>
    </source>
</evidence>
<dbReference type="InterPro" id="IPR027468">
    <property type="entry name" value="Alpha-dystroglycan_domain_2"/>
</dbReference>
<dbReference type="GO" id="GO:0045211">
    <property type="term" value="C:postsynaptic membrane"/>
    <property type="evidence" value="ECO:0007669"/>
    <property type="project" value="UniProtKB-SubCell"/>
</dbReference>
<evidence type="ECO:0000256" key="14">
    <source>
        <dbReference type="ARBA" id="ARBA00023157"/>
    </source>
</evidence>
<feature type="compositionally biased region" description="Low complexity" evidence="25">
    <location>
        <begin position="473"/>
        <end position="491"/>
    </location>
</feature>
<evidence type="ECO:0000256" key="17">
    <source>
        <dbReference type="ARBA" id="ARBA00023242"/>
    </source>
</evidence>
<name>A0ABD1ETZ9_HYPHA</name>
<evidence type="ECO:0000256" key="3">
    <source>
        <dbReference type="ARBA" id="ARBA00004245"/>
    </source>
</evidence>
<evidence type="ECO:0000256" key="9">
    <source>
        <dbReference type="ARBA" id="ARBA00022553"/>
    </source>
</evidence>
<keyword evidence="9" id="KW-0597">Phosphoprotein</keyword>
<evidence type="ECO:0000259" key="28">
    <source>
        <dbReference type="PROSITE" id="PS51699"/>
    </source>
</evidence>
<feature type="transmembrane region" description="Helical" evidence="26">
    <location>
        <begin position="1091"/>
        <end position="1117"/>
    </location>
</feature>
<organism evidence="29 30">
    <name type="scientific">Hypothenemus hampei</name>
    <name type="common">Coffee berry borer</name>
    <dbReference type="NCBI Taxonomy" id="57062"/>
    <lineage>
        <taxon>Eukaryota</taxon>
        <taxon>Metazoa</taxon>
        <taxon>Ecdysozoa</taxon>
        <taxon>Arthropoda</taxon>
        <taxon>Hexapoda</taxon>
        <taxon>Insecta</taxon>
        <taxon>Pterygota</taxon>
        <taxon>Neoptera</taxon>
        <taxon>Endopterygota</taxon>
        <taxon>Coleoptera</taxon>
        <taxon>Polyphaga</taxon>
        <taxon>Cucujiformia</taxon>
        <taxon>Curculionidae</taxon>
        <taxon>Scolytinae</taxon>
        <taxon>Hypothenemus</taxon>
    </lineage>
</organism>
<keyword evidence="11 27" id="KW-0732">Signal</keyword>
<feature type="compositionally biased region" description="Polar residues" evidence="25">
    <location>
        <begin position="46"/>
        <end position="55"/>
    </location>
</feature>
<evidence type="ECO:0000256" key="21">
    <source>
        <dbReference type="ARBA" id="ARBA00026224"/>
    </source>
</evidence>
<dbReference type="InterPro" id="IPR008465">
    <property type="entry name" value="DAG1_C"/>
</dbReference>
<evidence type="ECO:0000313" key="29">
    <source>
        <dbReference type="EMBL" id="KAL1502279.1"/>
    </source>
</evidence>
<evidence type="ECO:0000256" key="2">
    <source>
        <dbReference type="ARBA" id="ARBA00004239"/>
    </source>
</evidence>
<reference evidence="29 30" key="1">
    <citation type="submission" date="2024-05" db="EMBL/GenBank/DDBJ databases">
        <title>Genetic variation in Jamaican populations of the coffee berry borer (Hypothenemus hampei).</title>
        <authorList>
            <person name="Errbii M."/>
            <person name="Myrie A."/>
        </authorList>
    </citation>
    <scope>NUCLEOTIDE SEQUENCE [LARGE SCALE GENOMIC DNA]</scope>
    <source>
        <strain evidence="29">JA-Hopewell-2020-01-JO</strain>
        <tissue evidence="29">Whole body</tissue>
    </source>
</reference>
<dbReference type="InterPro" id="IPR030398">
    <property type="entry name" value="SEA_DG_dom"/>
</dbReference>
<keyword evidence="7" id="KW-0963">Cytoplasm</keyword>
<protein>
    <recommendedName>
        <fullName evidence="21">Dystroglycan 1</fullName>
    </recommendedName>
    <alternativeName>
        <fullName evidence="23">Dystroglycan</fullName>
    </alternativeName>
    <alternativeName>
        <fullName evidence="22">Dystrophin-associated glycoprotein 1</fullName>
    </alternativeName>
</protein>
<keyword evidence="10 26" id="KW-0812">Transmembrane</keyword>
<sequence>MILCLELFVLSALFVIPGLDTSQAIEDGGFTFDMPEESNGPMIEPATTTSKTESSSNRHEAILGRLFHFTLHGERQGYLAKLENSKPLPHWLIFNKKTGTFWGIPLPGDEGTLRIIATPLGSNKSEREELVIDVLKDSDTTTPRCKSNEDNTFLALLIDRNIRAIKPKQRVIAISNIAKFFRLPYSAFILKSQFETDDITDSSVVLAGPGNIHVRSSKMTSYLEVLVGCDGRLWESSASLIHNLKQQARDGTLTEVLGLPLIGWRVKTETKPALRSKRQTVDDYGSGDYDDDYYDYDNNYAEGEDLGDVESNPPTSSKPVTHPSTPESTSRKTTTFTTSTTTLPTSTHPHRHHHGETKPLDAFDEDMIIDPEEPVFTEHSLTTSTTTTQKPNIESGPTIITIPNPQDALDADSEYDYDAYEDEDDPDEDIESETTVPDITGSRFIPENTTPEFEIHKFEDDNVEPETERVTVTEKASTVPSITTSTTSESPTTFEIVEDTEPPTFTVTLNVTNAMESTTLGVPPVEISSPPPTTTASTTSTTTLTSTQSVVEQGTLPVFSSTEYPTTQEHFTTKTSTPKQISTSTVTEEMFVSETVESVNKPIPEVKNTKPYIENRLQFKSVTAGKVFRFEIPFNTFRDTEDGYNLTLQVLDSNEQPITRNSWLQFNPARRELYGLPLAEDVSNWVYMIRAIDHKGAYEQDQLTIQVQQHRLERVVNHEFLLTLRIEKPQEYIHYVDWSLKILRALGRIYGTNMSEITVRHINHTSEPVEFAWSNDSLPTSYCSRSEIDELFKKLTANDRGDPSRELSSILAPDLRVKRIVNRDLTICEQQPVHHVTPTTNFSPILRNPVDKVNATLGELLIFKVKDDTFYDPEDVDSSTLNITLLTADLEAIPPTNWLQFDSKNREFYGIPRKIGRSEYFLLCVDTGGMSAKDSLEVIVNPSVKRQYNVEFSMTIGVPFEIFSNSPTKQRKFVEKLMEIFEESTPSNFYFLPFKAKREVNFDSTLVHWFNKSLPVDSCPTDEIKHLEYLLHSDSRSISSRVHRIMGPEFTVSTIKVHHIGNCKSKPQVVPAPDVIVPSQETPRPQAESDMMITLVLPIVIISIMVFVALIAACVLYRKRRMGKMNVEEDGRQSYGNKGIPVIFQEELEEKPEPGTKAPVILKDEKPPLAPPEYSKSGSLKLEDSEPYQPPPPFTRTQDNGRQSRPKPTPTYRKPPPYVPP</sequence>
<feature type="region of interest" description="Disordered" evidence="25">
    <location>
        <begin position="521"/>
        <end position="548"/>
    </location>
</feature>
<dbReference type="InterPro" id="IPR006644">
    <property type="entry name" value="Cadg"/>
</dbReference>
<dbReference type="GO" id="GO:0005576">
    <property type="term" value="C:extracellular region"/>
    <property type="evidence" value="ECO:0007669"/>
    <property type="project" value="UniProtKB-SubCell"/>
</dbReference>
<keyword evidence="13" id="KW-0770">Synapse</keyword>
<keyword evidence="14" id="KW-1015">Disulfide bond</keyword>
<dbReference type="InterPro" id="IPR015919">
    <property type="entry name" value="Cadherin-like_sf"/>
</dbReference>
<comment type="caution">
    <text evidence="29">The sequence shown here is derived from an EMBL/GenBank/DDBJ whole genome shotgun (WGS) entry which is preliminary data.</text>
</comment>
<keyword evidence="30" id="KW-1185">Reference proteome</keyword>
<keyword evidence="8" id="KW-0964">Secreted</keyword>
<dbReference type="Proteomes" id="UP001566132">
    <property type="component" value="Unassembled WGS sequence"/>
</dbReference>
<dbReference type="GO" id="GO:0005856">
    <property type="term" value="C:cytoskeleton"/>
    <property type="evidence" value="ECO:0007669"/>
    <property type="project" value="UniProtKB-SubCell"/>
</dbReference>
<keyword evidence="15" id="KW-0325">Glycoprotein</keyword>
<dbReference type="SUPFAM" id="SSF111006">
    <property type="entry name" value="Dystroglycan, domain 2"/>
    <property type="match status" value="1"/>
</dbReference>
<feature type="region of interest" description="Disordered" evidence="25">
    <location>
        <begin position="1147"/>
        <end position="1221"/>
    </location>
</feature>
<dbReference type="PANTHER" id="PTHR21559:SF21">
    <property type="entry name" value="DYSTROGLYCAN 1"/>
    <property type="match status" value="1"/>
</dbReference>
<evidence type="ECO:0000256" key="25">
    <source>
        <dbReference type="SAM" id="MobiDB-lite"/>
    </source>
</evidence>
<dbReference type="EMBL" id="JBDJPC010000005">
    <property type="protein sequence ID" value="KAL1502279.1"/>
    <property type="molecule type" value="Genomic_DNA"/>
</dbReference>
<keyword evidence="17" id="KW-0539">Nucleus</keyword>
<evidence type="ECO:0000256" key="1">
    <source>
        <dbReference type="ARBA" id="ARBA00004135"/>
    </source>
</evidence>
<evidence type="ECO:0000256" key="15">
    <source>
        <dbReference type="ARBA" id="ARBA00023180"/>
    </source>
</evidence>
<comment type="function">
    <text evidence="20">Transmembrane protein that plays important roles in connecting the extracellular matrix to the cytoskeleton. Acts as a cell adhesion receptor in both muscle and non-muscle tissues. Receptor for both DMD and UTRN and, through these interactions, scaffolds axin to the cytoskeleton. Also functions in cell adhesion-mediated signaling and implicated in cell polarity.</text>
</comment>
<evidence type="ECO:0000256" key="20">
    <source>
        <dbReference type="ARBA" id="ARBA00024991"/>
    </source>
</evidence>
<comment type="function">
    <text evidence="19">The dystroglycan complex is involved in a number of processes including laminin and basement membrane assembly, sarcolemmal stability, cell survival, peripheral nerve myelination, nodal structure, cell migration, and epithelial polarization.</text>
</comment>
<dbReference type="GO" id="GO:0042383">
    <property type="term" value="C:sarcolemma"/>
    <property type="evidence" value="ECO:0007669"/>
    <property type="project" value="UniProtKB-SubCell"/>
</dbReference>
<evidence type="ECO:0000256" key="13">
    <source>
        <dbReference type="ARBA" id="ARBA00023018"/>
    </source>
</evidence>
<keyword evidence="12 26" id="KW-1133">Transmembrane helix</keyword>
<evidence type="ECO:0000256" key="12">
    <source>
        <dbReference type="ARBA" id="ARBA00022989"/>
    </source>
</evidence>
<dbReference type="PANTHER" id="PTHR21559">
    <property type="entry name" value="DYSTROGLYCAN-RELATED"/>
    <property type="match status" value="1"/>
</dbReference>
<comment type="subcellular location">
    <subcellularLocation>
        <location evidence="1">Cell membrane</location>
        <location evidence="1">Sarcolemma</location>
    </subcellularLocation>
    <subcellularLocation>
        <location evidence="4">Cell membrane</location>
        <topology evidence="4">Single-pass type I membrane protein</topology>
    </subcellularLocation>
    <subcellularLocation>
        <location evidence="3">Cytoplasm</location>
        <location evidence="3">Cytoskeleton</location>
    </subcellularLocation>
    <subcellularLocation>
        <location evidence="5">Nucleus</location>
        <location evidence="5">Nucleoplasm</location>
    </subcellularLocation>
    <subcellularLocation>
        <location evidence="24">Postsynaptic cell membrane</location>
    </subcellularLocation>
    <subcellularLocation>
        <location evidence="2">Secreted</location>
        <location evidence="2">Extracellular space</location>
    </subcellularLocation>
</comment>
<evidence type="ECO:0000256" key="4">
    <source>
        <dbReference type="ARBA" id="ARBA00004251"/>
    </source>
</evidence>
<evidence type="ECO:0000256" key="7">
    <source>
        <dbReference type="ARBA" id="ARBA00022490"/>
    </source>
</evidence>
<evidence type="ECO:0000256" key="8">
    <source>
        <dbReference type="ARBA" id="ARBA00022525"/>
    </source>
</evidence>
<evidence type="ECO:0000256" key="16">
    <source>
        <dbReference type="ARBA" id="ARBA00023212"/>
    </source>
</evidence>
<evidence type="ECO:0000256" key="18">
    <source>
        <dbReference type="ARBA" id="ARBA00023257"/>
    </source>
</evidence>
<feature type="domain" description="Peptidase S72" evidence="28">
    <location>
        <begin position="715"/>
        <end position="827"/>
    </location>
</feature>
<keyword evidence="18" id="KW-0628">Postsynaptic cell membrane</keyword>
<dbReference type="PROSITE" id="PS51699">
    <property type="entry name" value="SEA_DG"/>
    <property type="match status" value="2"/>
</dbReference>